<dbReference type="PANTHER" id="PTHR43316">
    <property type="entry name" value="HYDROLASE, HALOACID DELAHOGENASE-RELATED"/>
    <property type="match status" value="1"/>
</dbReference>
<dbReference type="AlphaFoldDB" id="A0A1T4X8W2"/>
<dbReference type="Proteomes" id="UP000190105">
    <property type="component" value="Unassembled WGS sequence"/>
</dbReference>
<dbReference type="Gene3D" id="3.40.50.1000">
    <property type="entry name" value="HAD superfamily/HAD-like"/>
    <property type="match status" value="1"/>
</dbReference>
<dbReference type="InterPro" id="IPR051540">
    <property type="entry name" value="S-2-haloacid_dehalogenase"/>
</dbReference>
<dbReference type="GO" id="GO:0016787">
    <property type="term" value="F:hydrolase activity"/>
    <property type="evidence" value="ECO:0007669"/>
    <property type="project" value="UniProtKB-KW"/>
</dbReference>
<proteinExistence type="predicted"/>
<dbReference type="PRINTS" id="PR00413">
    <property type="entry name" value="HADHALOGNASE"/>
</dbReference>
<dbReference type="SFLD" id="SFLDS00003">
    <property type="entry name" value="Haloacid_Dehalogenase"/>
    <property type="match status" value="1"/>
</dbReference>
<organism evidence="2 3">
    <name type="scientific">Caloramator quimbayensis</name>
    <dbReference type="NCBI Taxonomy" id="1147123"/>
    <lineage>
        <taxon>Bacteria</taxon>
        <taxon>Bacillati</taxon>
        <taxon>Bacillota</taxon>
        <taxon>Clostridia</taxon>
        <taxon>Eubacteriales</taxon>
        <taxon>Clostridiaceae</taxon>
        <taxon>Caloramator</taxon>
    </lineage>
</organism>
<evidence type="ECO:0000256" key="1">
    <source>
        <dbReference type="ARBA" id="ARBA00022801"/>
    </source>
</evidence>
<keyword evidence="1" id="KW-0378">Hydrolase</keyword>
<evidence type="ECO:0000313" key="3">
    <source>
        <dbReference type="Proteomes" id="UP000190105"/>
    </source>
</evidence>
<dbReference type="PANTHER" id="PTHR43316:SF3">
    <property type="entry name" value="HALOACID DEHALOGENASE, TYPE II (AFU_ORTHOLOGUE AFUA_2G07750)-RELATED"/>
    <property type="match status" value="1"/>
</dbReference>
<reference evidence="3" key="1">
    <citation type="submission" date="2017-02" db="EMBL/GenBank/DDBJ databases">
        <authorList>
            <person name="Varghese N."/>
            <person name="Submissions S."/>
        </authorList>
    </citation>
    <scope>NUCLEOTIDE SEQUENCE [LARGE SCALE GENOMIC DNA]</scope>
    <source>
        <strain evidence="3">USBA 833</strain>
    </source>
</reference>
<gene>
    <name evidence="2" type="ORF">SAMN05443428_10730</name>
</gene>
<protein>
    <submittedName>
        <fullName evidence="2">Haloacid dehalogenase superfamily, subfamily IA, variant 1 with third motif having Dx(3-4)D or Dx(3-4)E</fullName>
    </submittedName>
</protein>
<accession>A0A1T4X8W2</accession>
<dbReference type="InterPro" id="IPR036412">
    <property type="entry name" value="HAD-like_sf"/>
</dbReference>
<dbReference type="RefSeq" id="WP_078696182.1">
    <property type="nucleotide sequence ID" value="NZ_FUYH01000007.1"/>
</dbReference>
<dbReference type="InterPro" id="IPR023214">
    <property type="entry name" value="HAD_sf"/>
</dbReference>
<name>A0A1T4X8W2_9CLOT</name>
<dbReference type="SUPFAM" id="SSF56784">
    <property type="entry name" value="HAD-like"/>
    <property type="match status" value="1"/>
</dbReference>
<dbReference type="Pfam" id="PF00702">
    <property type="entry name" value="Hydrolase"/>
    <property type="match status" value="1"/>
</dbReference>
<keyword evidence="3" id="KW-1185">Reference proteome</keyword>
<dbReference type="NCBIfam" id="TIGR01549">
    <property type="entry name" value="HAD-SF-IA-v1"/>
    <property type="match status" value="1"/>
</dbReference>
<dbReference type="SFLD" id="SFLDG01129">
    <property type="entry name" value="C1.5:_HAD__Beta-PGM__Phosphata"/>
    <property type="match status" value="1"/>
</dbReference>
<sequence>MINTILFDLDGTLLPYKWEDFEKEYFKKVVYKLKDILKPEETIKYLWESTMEMIINTDCQKTNKEVFMDKFTKLSQKDKDNLQNIFDDFYENEYKTLSAIFTPSEYVTDSIKILKEKGYTLVVATNPVFPESALLQRVNWAGLDDKDFILITSFERMHFCKPNIKYYEEILKIIDKNPHECMMIGNDVEEDIVAGKLGIKTFLVTDYMINKNNIKTDADYIGDYKDLNSFIRNLPIINNDNAAAK</sequence>
<dbReference type="EMBL" id="FUYH01000007">
    <property type="protein sequence ID" value="SKA86043.1"/>
    <property type="molecule type" value="Genomic_DNA"/>
</dbReference>
<dbReference type="STRING" id="1147123.SAMN05443428_10730"/>
<evidence type="ECO:0000313" key="2">
    <source>
        <dbReference type="EMBL" id="SKA86043.1"/>
    </source>
</evidence>
<dbReference type="InterPro" id="IPR006439">
    <property type="entry name" value="HAD-SF_hydro_IA"/>
</dbReference>